<evidence type="ECO:0000313" key="1">
    <source>
        <dbReference type="EMBL" id="GFN91922.1"/>
    </source>
</evidence>
<comment type="caution">
    <text evidence="1">The sequence shown here is derived from an EMBL/GenBank/DDBJ whole genome shotgun (WGS) entry which is preliminary data.</text>
</comment>
<accession>A0AAV3ZB20</accession>
<organism evidence="1 2">
    <name type="scientific">Plakobranchus ocellatus</name>
    <dbReference type="NCBI Taxonomy" id="259542"/>
    <lineage>
        <taxon>Eukaryota</taxon>
        <taxon>Metazoa</taxon>
        <taxon>Spiralia</taxon>
        <taxon>Lophotrochozoa</taxon>
        <taxon>Mollusca</taxon>
        <taxon>Gastropoda</taxon>
        <taxon>Heterobranchia</taxon>
        <taxon>Euthyneura</taxon>
        <taxon>Panpulmonata</taxon>
        <taxon>Sacoglossa</taxon>
        <taxon>Placobranchoidea</taxon>
        <taxon>Plakobranchidae</taxon>
        <taxon>Plakobranchus</taxon>
    </lineage>
</organism>
<reference evidence="1 2" key="1">
    <citation type="journal article" date="2021" name="Elife">
        <title>Chloroplast acquisition without the gene transfer in kleptoplastic sea slugs, Plakobranchus ocellatus.</title>
        <authorList>
            <person name="Maeda T."/>
            <person name="Takahashi S."/>
            <person name="Yoshida T."/>
            <person name="Shimamura S."/>
            <person name="Takaki Y."/>
            <person name="Nagai Y."/>
            <person name="Toyoda A."/>
            <person name="Suzuki Y."/>
            <person name="Arimoto A."/>
            <person name="Ishii H."/>
            <person name="Satoh N."/>
            <person name="Nishiyama T."/>
            <person name="Hasebe M."/>
            <person name="Maruyama T."/>
            <person name="Minagawa J."/>
            <person name="Obokata J."/>
            <person name="Shigenobu S."/>
        </authorList>
    </citation>
    <scope>NUCLEOTIDE SEQUENCE [LARGE SCALE GENOMIC DNA]</scope>
</reference>
<dbReference type="EMBL" id="BLXT01002188">
    <property type="protein sequence ID" value="GFN91922.1"/>
    <property type="molecule type" value="Genomic_DNA"/>
</dbReference>
<protein>
    <submittedName>
        <fullName evidence="1">Uncharacterized protein</fullName>
    </submittedName>
</protein>
<proteinExistence type="predicted"/>
<name>A0AAV3ZB20_9GAST</name>
<keyword evidence="2" id="KW-1185">Reference proteome</keyword>
<dbReference type="AlphaFoldDB" id="A0AAV3ZB20"/>
<gene>
    <name evidence="1" type="ORF">PoB_001842800</name>
</gene>
<sequence>MSRVRPLPPEHGLSQSPKAFHPFVVAGYTQKCLFEGSHYFIVLNLYVCAVGLWGVGGTVASESALRSAEALLSRVRTRHWCPGQTGGLRT</sequence>
<dbReference type="Proteomes" id="UP000735302">
    <property type="component" value="Unassembled WGS sequence"/>
</dbReference>
<evidence type="ECO:0000313" key="2">
    <source>
        <dbReference type="Proteomes" id="UP000735302"/>
    </source>
</evidence>